<feature type="domain" description="PDZ" evidence="8">
    <location>
        <begin position="819"/>
        <end position="877"/>
    </location>
</feature>
<feature type="compositionally biased region" description="Basic and acidic residues" evidence="5">
    <location>
        <begin position="942"/>
        <end position="951"/>
    </location>
</feature>
<dbReference type="SMART" id="SM00228">
    <property type="entry name" value="PDZ"/>
    <property type="match status" value="1"/>
</dbReference>
<dbReference type="Ensembl" id="ENSORLT00020022637.1">
    <property type="protein sequence ID" value="ENSORLP00020014800.1"/>
    <property type="gene ID" value="ENSORLG00020015836.1"/>
</dbReference>
<name>A0A3P9L266_ORYLA</name>
<feature type="region of interest" description="Disordered" evidence="5">
    <location>
        <begin position="618"/>
        <end position="638"/>
    </location>
</feature>
<feature type="region of interest" description="Disordered" evidence="5">
    <location>
        <begin position="434"/>
        <end position="497"/>
    </location>
</feature>
<reference evidence="9" key="3">
    <citation type="submission" date="2025-08" db="UniProtKB">
        <authorList>
            <consortium name="Ensembl"/>
        </authorList>
    </citation>
    <scope>IDENTIFICATION</scope>
    <source>
        <strain evidence="9">HNI</strain>
    </source>
</reference>
<feature type="compositionally biased region" description="Low complexity" evidence="5">
    <location>
        <begin position="438"/>
        <end position="452"/>
    </location>
</feature>
<feature type="domain" description="Calponin-homology (CH)" evidence="6">
    <location>
        <begin position="43"/>
        <end position="160"/>
    </location>
</feature>
<evidence type="ECO:0000313" key="9">
    <source>
        <dbReference type="Ensembl" id="ENSORLP00020014800.1"/>
    </source>
</evidence>
<dbReference type="SUPFAM" id="SSF47576">
    <property type="entry name" value="Calponin-homology domain, CH-domain"/>
    <property type="match status" value="1"/>
</dbReference>
<dbReference type="PANTHER" id="PTHR46767:SF2">
    <property type="entry name" value="LIM DOMAIN 7B"/>
    <property type="match status" value="1"/>
</dbReference>
<dbReference type="PROSITE" id="PS50021">
    <property type="entry name" value="CH"/>
    <property type="match status" value="1"/>
</dbReference>
<dbReference type="Pfam" id="PF00412">
    <property type="entry name" value="LIM"/>
    <property type="match status" value="1"/>
</dbReference>
<keyword evidence="3 4" id="KW-0440">LIM domain</keyword>
<dbReference type="SMART" id="SM00033">
    <property type="entry name" value="CH"/>
    <property type="match status" value="1"/>
</dbReference>
<protein>
    <submittedName>
        <fullName evidence="9">LIM domain 7b</fullName>
    </submittedName>
</protein>
<evidence type="ECO:0000256" key="4">
    <source>
        <dbReference type="PROSITE-ProRule" id="PRU00125"/>
    </source>
</evidence>
<evidence type="ECO:0000259" key="8">
    <source>
        <dbReference type="PROSITE" id="PS50106"/>
    </source>
</evidence>
<feature type="region of interest" description="Disordered" evidence="5">
    <location>
        <begin position="1034"/>
        <end position="1111"/>
    </location>
</feature>
<dbReference type="InterPro" id="IPR001781">
    <property type="entry name" value="Znf_LIM"/>
</dbReference>
<evidence type="ECO:0000256" key="5">
    <source>
        <dbReference type="SAM" id="MobiDB-lite"/>
    </source>
</evidence>
<dbReference type="PROSITE" id="PS50023">
    <property type="entry name" value="LIM_DOMAIN_2"/>
    <property type="match status" value="1"/>
</dbReference>
<dbReference type="InterPro" id="IPR031865">
    <property type="entry name" value="DUF4757"/>
</dbReference>
<accession>A0A3P9L266</accession>
<feature type="compositionally biased region" description="Basic and acidic residues" evidence="5">
    <location>
        <begin position="197"/>
        <end position="213"/>
    </location>
</feature>
<reference evidence="9 10" key="2">
    <citation type="submission" date="2017-04" db="EMBL/GenBank/DDBJ databases">
        <title>CpG methylation of centromeres and impact of large insertions on vertebrate speciation.</title>
        <authorList>
            <person name="Ichikawa K."/>
            <person name="Yoshimura J."/>
            <person name="Morishita S."/>
        </authorList>
    </citation>
    <scope>NUCLEOTIDE SEQUENCE</scope>
    <source>
        <strain evidence="9 10">HNI</strain>
    </source>
</reference>
<dbReference type="SUPFAM" id="SSF50156">
    <property type="entry name" value="PDZ domain-like"/>
    <property type="match status" value="1"/>
</dbReference>
<dbReference type="FunFam" id="1.10.418.10:FF:000038">
    <property type="entry name" value="LIM and calponin homology domains-containing protein 1"/>
    <property type="match status" value="1"/>
</dbReference>
<feature type="domain" description="LIM zinc-binding" evidence="7">
    <location>
        <begin position="1298"/>
        <end position="1364"/>
    </location>
</feature>
<dbReference type="InterPro" id="IPR036872">
    <property type="entry name" value="CH_dom_sf"/>
</dbReference>
<dbReference type="InterPro" id="IPR041489">
    <property type="entry name" value="PDZ_6"/>
</dbReference>
<dbReference type="Gene3D" id="1.10.418.10">
    <property type="entry name" value="Calponin-like domain"/>
    <property type="match status" value="1"/>
</dbReference>
<feature type="compositionally biased region" description="Basic and acidic residues" evidence="5">
    <location>
        <begin position="618"/>
        <end position="628"/>
    </location>
</feature>
<dbReference type="Pfam" id="PF00307">
    <property type="entry name" value="CH"/>
    <property type="match status" value="1"/>
</dbReference>
<dbReference type="PROSITE" id="PS00478">
    <property type="entry name" value="LIM_DOMAIN_1"/>
    <property type="match status" value="1"/>
</dbReference>
<evidence type="ECO:0000259" key="6">
    <source>
        <dbReference type="PROSITE" id="PS50021"/>
    </source>
</evidence>
<feature type="region of interest" description="Disordered" evidence="5">
    <location>
        <begin position="731"/>
        <end position="768"/>
    </location>
</feature>
<dbReference type="PROSITE" id="PS50106">
    <property type="entry name" value="PDZ"/>
    <property type="match status" value="1"/>
</dbReference>
<dbReference type="Pfam" id="PF17820">
    <property type="entry name" value="PDZ_6"/>
    <property type="match status" value="1"/>
</dbReference>
<dbReference type="InterPro" id="IPR036034">
    <property type="entry name" value="PDZ_sf"/>
</dbReference>
<dbReference type="Proteomes" id="UP000265180">
    <property type="component" value="Chromosome 3"/>
</dbReference>
<evidence type="ECO:0000256" key="3">
    <source>
        <dbReference type="ARBA" id="ARBA00023038"/>
    </source>
</evidence>
<dbReference type="Gene3D" id="2.10.110.10">
    <property type="entry name" value="Cysteine Rich Protein"/>
    <property type="match status" value="1"/>
</dbReference>
<proteinExistence type="predicted"/>
<feature type="region of interest" description="Disordered" evidence="5">
    <location>
        <begin position="940"/>
        <end position="1006"/>
    </location>
</feature>
<evidence type="ECO:0000256" key="2">
    <source>
        <dbReference type="ARBA" id="ARBA00022833"/>
    </source>
</evidence>
<keyword evidence="2 4" id="KW-0862">Zinc</keyword>
<feature type="compositionally biased region" description="Basic and acidic residues" evidence="5">
    <location>
        <begin position="1102"/>
        <end position="1111"/>
    </location>
</feature>
<dbReference type="GO" id="GO:0030155">
    <property type="term" value="P:regulation of cell adhesion"/>
    <property type="evidence" value="ECO:0007669"/>
    <property type="project" value="InterPro"/>
</dbReference>
<dbReference type="GO" id="GO:0046872">
    <property type="term" value="F:metal ion binding"/>
    <property type="evidence" value="ECO:0007669"/>
    <property type="project" value="UniProtKB-KW"/>
</dbReference>
<dbReference type="CDD" id="cd08368">
    <property type="entry name" value="LIM"/>
    <property type="match status" value="1"/>
</dbReference>
<dbReference type="InterPro" id="IPR029978">
    <property type="entry name" value="LMO-7"/>
</dbReference>
<dbReference type="Pfam" id="PF15949">
    <property type="entry name" value="DUF4757"/>
    <property type="match status" value="1"/>
</dbReference>
<reference key="1">
    <citation type="journal article" date="2007" name="Nature">
        <title>The medaka draft genome and insights into vertebrate genome evolution.</title>
        <authorList>
            <person name="Kasahara M."/>
            <person name="Naruse K."/>
            <person name="Sasaki S."/>
            <person name="Nakatani Y."/>
            <person name="Qu W."/>
            <person name="Ahsan B."/>
            <person name="Yamada T."/>
            <person name="Nagayasu Y."/>
            <person name="Doi K."/>
            <person name="Kasai Y."/>
            <person name="Jindo T."/>
            <person name="Kobayashi D."/>
            <person name="Shimada A."/>
            <person name="Toyoda A."/>
            <person name="Kuroki Y."/>
            <person name="Fujiyama A."/>
            <person name="Sasaki T."/>
            <person name="Shimizu A."/>
            <person name="Asakawa S."/>
            <person name="Shimizu N."/>
            <person name="Hashimoto S."/>
            <person name="Yang J."/>
            <person name="Lee Y."/>
            <person name="Matsushima K."/>
            <person name="Sugano S."/>
            <person name="Sakaizumi M."/>
            <person name="Narita T."/>
            <person name="Ohishi K."/>
            <person name="Haga S."/>
            <person name="Ohta F."/>
            <person name="Nomoto H."/>
            <person name="Nogata K."/>
            <person name="Morishita T."/>
            <person name="Endo T."/>
            <person name="Shin-I T."/>
            <person name="Takeda H."/>
            <person name="Morishita S."/>
            <person name="Kohara Y."/>
        </authorList>
    </citation>
    <scope>NUCLEOTIDE SEQUENCE [LARGE SCALE GENOMIC DNA]</scope>
    <source>
        <strain>Hd-rR</strain>
    </source>
</reference>
<feature type="compositionally biased region" description="Polar residues" evidence="5">
    <location>
        <begin position="1048"/>
        <end position="1069"/>
    </location>
</feature>
<keyword evidence="1 4" id="KW-0479">Metal-binding</keyword>
<feature type="region of interest" description="Disordered" evidence="5">
    <location>
        <begin position="192"/>
        <end position="214"/>
    </location>
</feature>
<evidence type="ECO:0000313" key="10">
    <source>
        <dbReference type="Proteomes" id="UP000265180"/>
    </source>
</evidence>
<dbReference type="SMART" id="SM00132">
    <property type="entry name" value="LIM"/>
    <property type="match status" value="1"/>
</dbReference>
<dbReference type="CDD" id="cd00136">
    <property type="entry name" value="PDZ_canonical"/>
    <property type="match status" value="1"/>
</dbReference>
<evidence type="ECO:0000256" key="1">
    <source>
        <dbReference type="ARBA" id="ARBA00022723"/>
    </source>
</evidence>
<feature type="compositionally biased region" description="Polar residues" evidence="5">
    <location>
        <begin position="1132"/>
        <end position="1146"/>
    </location>
</feature>
<dbReference type="Gene3D" id="2.30.42.10">
    <property type="match status" value="1"/>
</dbReference>
<dbReference type="InterPro" id="IPR001478">
    <property type="entry name" value="PDZ"/>
</dbReference>
<reference evidence="9" key="4">
    <citation type="submission" date="2025-09" db="UniProtKB">
        <authorList>
            <consortium name="Ensembl"/>
        </authorList>
    </citation>
    <scope>IDENTIFICATION</scope>
    <source>
        <strain evidence="9">HNI</strain>
    </source>
</reference>
<evidence type="ECO:0000259" key="7">
    <source>
        <dbReference type="PROSITE" id="PS50023"/>
    </source>
</evidence>
<sequence>MEGNLHVRSRSCDVSRSEQLGRRAVEVKHVRMEWRQQTSISCADAFSEAQRWIEEVTGKSFGCSDFRAALENGILLCDLINQLKPGIIKRMNRLSTPIAGLDNVNVFLKACGKLGLNESQLFHPGDLQDLSTRVTLRHEESRRRLKNVLITIYWLGRKAQLDLFHSGPQLNFKAFEGLLGLALSKTLEDGSNVLGKDGGHRERHELEREERRRLTQSLSRGNSVEHIEFLQTYVSQNDEVFGEFLPSYGYTRALQQGCGSDAESEQVYRMEDRQSSANRNKGYIPTPLRKKQVRDDNARSSVSPLPRISQIQVRPNTPVQVNPGWIWSKSLSDIPMVYPVRKVTNGSLYGKEKSIGSASEWNQDKRCSVAAKDSEAQWQDDLKKWKTRRRSGKFDLLRSSQDREHVINQMTNGATANFEQNEAQGPIKRDQITWNHHSAPSPYSISPPSKASGSDFRPHTRAPLSRSHATELPCSSKDLAQPSPELSVKPQPASDQSTLGEDAYIASLASEGGVTAPSVQQPFTSQTQAITPGRGASHRFISEQTKPNNASTQQFSSLLETTQPKDIVLSTKTHDLVPSLSSSGRSALCIESKENVATTNFDKDRAATTKDLLHHNYKSQEESQKSHGEPAGGATVHPAVGPLKYKSRDLSWSTSAGLPRGYRQSESCIRLSPAITIAPRPFGSKQLGVTSLPRVLSVEDSQDLPLSAKKNDSHCPPSKLGLKRQTAAAHLRGQYQASIRQKKASQAKQKHAEQRGDANNAAFSSQPSLQTTFHPQKAYTQTLPQPYTSLQYYSSSGSHFPLSGTFDASKAEHSDMRVTLTLKPNSVPDFGFKTVWDSQGARIKAVQPGSPAELCRLRADDEIVAVDGVAVMHLSHDLWKDKMASSLQTGTLTMDIRRYGIKDWSSNEENPQNQPAHSRMTLNLTAAAPVLIGCADRQTSAEMREAQESKQNEQSPNVKEVKATSGELTDDLVVSRSKGGSESAISDLQVPSLRPSSSSWSWDSEEDRKRLEKWQEEQERLLQEQYQRDQERLEAEWQRAQQDAVEGRTSTNQNVFDSGHESFSSSQLHVNGWTKKGPEERQSPERDLKESERKHQNHVQHVHTEKTAEKDWAEGSCGFARLSSACRAKSLSTPALASSHRQTTGDQSKRNGRLSTAEKERRQILEEMKKRNQLLTDNSWIRQRNNSFYKDAPSISLKRYESLDNLDVLHHSPDPPPALAYPRSNSATGSYSTPSRTASSRYSTGSMLSGRNAFMEHGRYLFSVIFPPLSAEIYLSSYYTFWPHNDAVCCSWTFSTWRTCCVCERILGSGAAMVIEALSLFFHYTCFQCVGCHRHLAGTKSRVQVRVRNGKLYCEHCYFQLKSNGAFLI</sequence>
<dbReference type="InterPro" id="IPR001715">
    <property type="entry name" value="CH_dom"/>
</dbReference>
<dbReference type="PANTHER" id="PTHR46767">
    <property type="entry name" value="LIM DOMAIN ONLY PROTEIN 7"/>
    <property type="match status" value="1"/>
</dbReference>
<organism evidence="9 10">
    <name type="scientific">Oryzias latipes</name>
    <name type="common">Japanese rice fish</name>
    <name type="synonym">Japanese killifish</name>
    <dbReference type="NCBI Taxonomy" id="8090"/>
    <lineage>
        <taxon>Eukaryota</taxon>
        <taxon>Metazoa</taxon>
        <taxon>Chordata</taxon>
        <taxon>Craniata</taxon>
        <taxon>Vertebrata</taxon>
        <taxon>Euteleostomi</taxon>
        <taxon>Actinopterygii</taxon>
        <taxon>Neopterygii</taxon>
        <taxon>Teleostei</taxon>
        <taxon>Neoteleostei</taxon>
        <taxon>Acanthomorphata</taxon>
        <taxon>Ovalentaria</taxon>
        <taxon>Atherinomorphae</taxon>
        <taxon>Beloniformes</taxon>
        <taxon>Adrianichthyidae</taxon>
        <taxon>Oryziinae</taxon>
        <taxon>Oryzias</taxon>
    </lineage>
</organism>
<feature type="compositionally biased region" description="Basic and acidic residues" evidence="5">
    <location>
        <begin position="1076"/>
        <end position="1094"/>
    </location>
</feature>
<feature type="compositionally biased region" description="Basic residues" evidence="5">
    <location>
        <begin position="740"/>
        <end position="749"/>
    </location>
</feature>
<feature type="region of interest" description="Disordered" evidence="5">
    <location>
        <begin position="1132"/>
        <end position="1159"/>
    </location>
</feature>
<dbReference type="GO" id="GO:0023051">
    <property type="term" value="P:regulation of signaling"/>
    <property type="evidence" value="ECO:0007669"/>
    <property type="project" value="InterPro"/>
</dbReference>